<dbReference type="RefSeq" id="WP_093407627.1">
    <property type="nucleotide sequence ID" value="NZ_FOVL01000007.1"/>
</dbReference>
<feature type="chain" id="PRO_5011647656" description="Lipocalin-like domain-containing protein" evidence="1">
    <location>
        <begin position="19"/>
        <end position="134"/>
    </location>
</feature>
<dbReference type="EMBL" id="FOVL01000007">
    <property type="protein sequence ID" value="SFN51936.1"/>
    <property type="molecule type" value="Genomic_DNA"/>
</dbReference>
<feature type="signal peptide" evidence="1">
    <location>
        <begin position="1"/>
        <end position="18"/>
    </location>
</feature>
<dbReference type="OrthoDB" id="1448841at2"/>
<proteinExistence type="predicted"/>
<evidence type="ECO:0000313" key="3">
    <source>
        <dbReference type="Proteomes" id="UP000199153"/>
    </source>
</evidence>
<sequence length="134" mass="15527">MKLQFSLCFLFLSIGVCAQQTQDLEGTWRWTSPNGEDNFELTLEYIDGSKIRGKHCSVFHNGEKMDCQKRENDYSINLIKIAKNIYDGTIESRYSATSGRIRVQYHPQDVSLSFVLKAYPPGEFYLPDRALLYR</sequence>
<organism evidence="2 3">
    <name type="scientific">Salegentibacter flavus</name>
    <dbReference type="NCBI Taxonomy" id="287099"/>
    <lineage>
        <taxon>Bacteria</taxon>
        <taxon>Pseudomonadati</taxon>
        <taxon>Bacteroidota</taxon>
        <taxon>Flavobacteriia</taxon>
        <taxon>Flavobacteriales</taxon>
        <taxon>Flavobacteriaceae</taxon>
        <taxon>Salegentibacter</taxon>
    </lineage>
</organism>
<accession>A0A1I4ZNT3</accession>
<name>A0A1I4ZNT3_9FLAO</name>
<evidence type="ECO:0000256" key="1">
    <source>
        <dbReference type="SAM" id="SignalP"/>
    </source>
</evidence>
<evidence type="ECO:0008006" key="4">
    <source>
        <dbReference type="Google" id="ProtNLM"/>
    </source>
</evidence>
<reference evidence="2 3" key="1">
    <citation type="submission" date="2016-10" db="EMBL/GenBank/DDBJ databases">
        <authorList>
            <person name="de Groot N.N."/>
        </authorList>
    </citation>
    <scope>NUCLEOTIDE SEQUENCE [LARGE SCALE GENOMIC DNA]</scope>
    <source>
        <strain evidence="2 3">DSM 17794</strain>
    </source>
</reference>
<dbReference type="Proteomes" id="UP000199153">
    <property type="component" value="Unassembled WGS sequence"/>
</dbReference>
<gene>
    <name evidence="2" type="ORF">SAMN05660413_01409</name>
</gene>
<keyword evidence="1" id="KW-0732">Signal</keyword>
<protein>
    <recommendedName>
        <fullName evidence="4">Lipocalin-like domain-containing protein</fullName>
    </recommendedName>
</protein>
<evidence type="ECO:0000313" key="2">
    <source>
        <dbReference type="EMBL" id="SFN51936.1"/>
    </source>
</evidence>
<dbReference type="AlphaFoldDB" id="A0A1I4ZNT3"/>
<keyword evidence="3" id="KW-1185">Reference proteome</keyword>